<keyword evidence="11" id="KW-0732">Signal</keyword>
<feature type="region of interest" description="Disordered" evidence="10">
    <location>
        <begin position="321"/>
        <end position="343"/>
    </location>
</feature>
<feature type="compositionally biased region" description="Low complexity" evidence="10">
    <location>
        <begin position="76"/>
        <end position="94"/>
    </location>
</feature>
<keyword evidence="3" id="KW-0216">Detoxification</keyword>
<evidence type="ECO:0000256" key="1">
    <source>
        <dbReference type="ARBA" id="ARBA00001917"/>
    </source>
</evidence>
<evidence type="ECO:0000256" key="11">
    <source>
        <dbReference type="SAM" id="SignalP"/>
    </source>
</evidence>
<dbReference type="InterPro" id="IPR013785">
    <property type="entry name" value="Aldolase_TIM"/>
</dbReference>
<evidence type="ECO:0000256" key="8">
    <source>
        <dbReference type="ARBA" id="ARBA00031155"/>
    </source>
</evidence>
<keyword evidence="6" id="KW-0560">Oxidoreductase</keyword>
<evidence type="ECO:0000313" key="13">
    <source>
        <dbReference type="Proteomes" id="UP000297477"/>
    </source>
</evidence>
<dbReference type="Proteomes" id="UP000297477">
    <property type="component" value="Unassembled WGS sequence"/>
</dbReference>
<dbReference type="InterPro" id="IPR004136">
    <property type="entry name" value="NMO"/>
</dbReference>
<keyword evidence="12" id="KW-0223">Dioxygenase</keyword>
<sequence>MREPQTFPAPDSGLPALAALAAAPVPVVAAPMAGGPSTPELVAAVIRAGGSGMLAGGMKTPDAVRAEVEQARALLGQAAQPSSAGRSGAGPSSPDMRPDDGADLRLGVNLFVPDAVNTRVPARDGRAAAARRREVEAFAERLRPVASRLGAAVPTAEEATPDPESEQAQFEQFLALAEEQAWPWVTFTFGLPGPEVFARLVDAGVAPGVTVTDEAEARAAVGNGARLLVVQGPDAGGHRGTLDPAAEPGTAPLEEVVREVRAACPSVPLIAAGGIAAADQARAALEAGADAVQAGTAFLRTPEAGTSAAHRAGLARASERNGLLHGSDPEPDSFPNESAPGWADTTVTRAFTGRWARGLTVPFMAEFADAPAAYPEVNVLTGALRKAAAAAMDLDAVHLWAGTGAQKARQVPAAEVVRSLAP</sequence>
<evidence type="ECO:0000256" key="3">
    <source>
        <dbReference type="ARBA" id="ARBA00022575"/>
    </source>
</evidence>
<accession>A0ABY2JZE4</accession>
<dbReference type="GO" id="GO:0051213">
    <property type="term" value="F:dioxygenase activity"/>
    <property type="evidence" value="ECO:0007669"/>
    <property type="project" value="UniProtKB-KW"/>
</dbReference>
<dbReference type="CDD" id="cd04730">
    <property type="entry name" value="NPD_like"/>
    <property type="match status" value="1"/>
</dbReference>
<organism evidence="12 13">
    <name type="scientific">Micrococcus lylae</name>
    <dbReference type="NCBI Taxonomy" id="1273"/>
    <lineage>
        <taxon>Bacteria</taxon>
        <taxon>Bacillati</taxon>
        <taxon>Actinomycetota</taxon>
        <taxon>Actinomycetes</taxon>
        <taxon>Micrococcales</taxon>
        <taxon>Micrococcaceae</taxon>
        <taxon>Micrococcus</taxon>
    </lineage>
</organism>
<evidence type="ECO:0000256" key="9">
    <source>
        <dbReference type="ARBA" id="ARBA00049401"/>
    </source>
</evidence>
<dbReference type="PANTHER" id="PTHR42747">
    <property type="entry name" value="NITRONATE MONOOXYGENASE-RELATED"/>
    <property type="match status" value="1"/>
</dbReference>
<feature type="region of interest" description="Disordered" evidence="10">
    <location>
        <begin position="76"/>
        <end position="103"/>
    </location>
</feature>
<name>A0ABY2JZE4_9MICC</name>
<evidence type="ECO:0000256" key="5">
    <source>
        <dbReference type="ARBA" id="ARBA00022643"/>
    </source>
</evidence>
<dbReference type="PANTHER" id="PTHR42747:SF3">
    <property type="entry name" value="NITRONATE MONOOXYGENASE-RELATED"/>
    <property type="match status" value="1"/>
</dbReference>
<comment type="similarity">
    <text evidence="2">Belongs to the nitronate monooxygenase family. NMO class I subfamily.</text>
</comment>
<dbReference type="Gene3D" id="3.20.20.70">
    <property type="entry name" value="Aldolase class I"/>
    <property type="match status" value="2"/>
</dbReference>
<gene>
    <name evidence="12" type="ORF">E4A49_06325</name>
</gene>
<evidence type="ECO:0000256" key="6">
    <source>
        <dbReference type="ARBA" id="ARBA00023002"/>
    </source>
</evidence>
<protein>
    <recommendedName>
        <fullName evidence="8">Propionate 3-nitronate monooxygenase</fullName>
    </recommendedName>
</protein>
<evidence type="ECO:0000256" key="7">
    <source>
        <dbReference type="ARBA" id="ARBA00023033"/>
    </source>
</evidence>
<dbReference type="RefSeq" id="WP_082739796.1">
    <property type="nucleotide sequence ID" value="NZ_SPKT01000010.1"/>
</dbReference>
<keyword evidence="7" id="KW-0503">Monooxygenase</keyword>
<keyword evidence="13" id="KW-1185">Reference proteome</keyword>
<feature type="signal peptide" evidence="11">
    <location>
        <begin position="1"/>
        <end position="29"/>
    </location>
</feature>
<evidence type="ECO:0000256" key="2">
    <source>
        <dbReference type="ARBA" id="ARBA00009881"/>
    </source>
</evidence>
<feature type="chain" id="PRO_5047193134" description="Propionate 3-nitronate monooxygenase" evidence="11">
    <location>
        <begin position="30"/>
        <end position="422"/>
    </location>
</feature>
<evidence type="ECO:0000256" key="10">
    <source>
        <dbReference type="SAM" id="MobiDB-lite"/>
    </source>
</evidence>
<dbReference type="Pfam" id="PF03060">
    <property type="entry name" value="NMO"/>
    <property type="match status" value="3"/>
</dbReference>
<keyword evidence="4" id="KW-0285">Flavoprotein</keyword>
<keyword evidence="5" id="KW-0288">FMN</keyword>
<proteinExistence type="inferred from homology"/>
<dbReference type="EMBL" id="SPKT01000010">
    <property type="protein sequence ID" value="TFH99259.1"/>
    <property type="molecule type" value="Genomic_DNA"/>
</dbReference>
<evidence type="ECO:0000313" key="12">
    <source>
        <dbReference type="EMBL" id="TFH99259.1"/>
    </source>
</evidence>
<comment type="catalytic activity">
    <reaction evidence="9">
        <text>3 propionate 3-nitronate + 3 O2 + H2O = 3 3-oxopropanoate + 2 nitrate + nitrite + H2O2 + 3 H(+)</text>
        <dbReference type="Rhea" id="RHEA:57332"/>
        <dbReference type="ChEBI" id="CHEBI:15377"/>
        <dbReference type="ChEBI" id="CHEBI:15378"/>
        <dbReference type="ChEBI" id="CHEBI:15379"/>
        <dbReference type="ChEBI" id="CHEBI:16240"/>
        <dbReference type="ChEBI" id="CHEBI:16301"/>
        <dbReference type="ChEBI" id="CHEBI:17632"/>
        <dbReference type="ChEBI" id="CHEBI:33190"/>
        <dbReference type="ChEBI" id="CHEBI:136067"/>
    </reaction>
</comment>
<dbReference type="SUPFAM" id="SSF51412">
    <property type="entry name" value="Inosine monophosphate dehydrogenase (IMPDH)"/>
    <property type="match status" value="1"/>
</dbReference>
<comment type="caution">
    <text evidence="12">The sequence shown here is derived from an EMBL/GenBank/DDBJ whole genome shotgun (WGS) entry which is preliminary data.</text>
</comment>
<comment type="cofactor">
    <cofactor evidence="1">
        <name>FMN</name>
        <dbReference type="ChEBI" id="CHEBI:58210"/>
    </cofactor>
</comment>
<reference evidence="12 13" key="1">
    <citation type="submission" date="2019-03" db="EMBL/GenBank/DDBJ databases">
        <title>Reclassification of Micrococcus aloeverae and Micrococcus yunnanensis as later heterotypic synonyms of Micrococcus luteus.</title>
        <authorList>
            <person name="Huang C.-H."/>
        </authorList>
    </citation>
    <scope>NUCLEOTIDE SEQUENCE [LARGE SCALE GENOMIC DNA]</scope>
    <source>
        <strain evidence="12 13">BCRC 12151</strain>
    </source>
</reference>
<evidence type="ECO:0000256" key="4">
    <source>
        <dbReference type="ARBA" id="ARBA00022630"/>
    </source>
</evidence>